<comment type="caution">
    <text evidence="2">The sequence shown here is derived from an EMBL/GenBank/DDBJ whole genome shotgun (WGS) entry which is preliminary data.</text>
</comment>
<dbReference type="EMBL" id="JBHSFI010000003">
    <property type="protein sequence ID" value="MFC4627877.1"/>
    <property type="molecule type" value="Genomic_DNA"/>
</dbReference>
<sequence length="588" mass="63051">MPVPGPRPVVWAPRARVIEVLVPYDPQDEPEHMPLRLVGAGEPGYWGADSVLGHGTDYGYSVDGGPLLPDPRSVWLPQGIHGPTRVFDPAFEWTDGSWSPPDLSTSVLMHVDVETFTPEGTLDAAAALLPTVAELGAHGVELAPVAAFDPAVGPTRGVRLYSVHEPYGGPRALQRFIDAAHAVGLAVVLDIPYRWAVADELGLEAYGPYLSGGGRPRPPRSDVGDAGEHALQAMRPRTGQVPLDRPRTGPIQLRTGQVPSIGTRAGKVPSAPTVRTDFVGDRINLDGSGSRGPRDFLVDDARHWLREYHVDGLVLDVDALVDRSPTPFLGELADYVVGMGEQLDRRFSLLVDGPGRSDRLTTILLRILSGPGKTEDIQALQMLADLVHPSVRRATRQNSQNSGRRTRVRAGASVVEDITRLPAAQLTVPWAGEESPATALLGVDDVDIRSSVLATVILAGNPLVLDTVHAPVVPRNENERRLVRWARDLISIRHDISEELDLPLEIRSTADRSVIAVLRGSLAFVLNTGHGLAALRLGSLLRPAEGAGKAPLPGAFKLAAAWEPGATRLVGDTLTVPPRMTAVLRAES</sequence>
<dbReference type="Proteomes" id="UP001596011">
    <property type="component" value="Unassembled WGS sequence"/>
</dbReference>
<evidence type="ECO:0008006" key="4">
    <source>
        <dbReference type="Google" id="ProtNLM"/>
    </source>
</evidence>
<dbReference type="Gene3D" id="3.20.20.80">
    <property type="entry name" value="Glycosidases"/>
    <property type="match status" value="2"/>
</dbReference>
<dbReference type="InterPro" id="IPR017853">
    <property type="entry name" value="GH"/>
</dbReference>
<dbReference type="RefSeq" id="WP_377133433.1">
    <property type="nucleotide sequence ID" value="NZ_JBHSFI010000003.1"/>
</dbReference>
<keyword evidence="3" id="KW-1185">Reference proteome</keyword>
<evidence type="ECO:0000313" key="2">
    <source>
        <dbReference type="EMBL" id="MFC4627877.1"/>
    </source>
</evidence>
<dbReference type="SUPFAM" id="SSF81296">
    <property type="entry name" value="E set domains"/>
    <property type="match status" value="1"/>
</dbReference>
<dbReference type="SUPFAM" id="SSF51445">
    <property type="entry name" value="(Trans)glycosidases"/>
    <property type="match status" value="1"/>
</dbReference>
<dbReference type="InterPro" id="IPR014756">
    <property type="entry name" value="Ig_E-set"/>
</dbReference>
<evidence type="ECO:0000256" key="1">
    <source>
        <dbReference type="SAM" id="MobiDB-lite"/>
    </source>
</evidence>
<reference evidence="3" key="1">
    <citation type="journal article" date="2019" name="Int. J. Syst. Evol. Microbiol.">
        <title>The Global Catalogue of Microorganisms (GCM) 10K type strain sequencing project: providing services to taxonomists for standard genome sequencing and annotation.</title>
        <authorList>
            <consortium name="The Broad Institute Genomics Platform"/>
            <consortium name="The Broad Institute Genome Sequencing Center for Infectious Disease"/>
            <person name="Wu L."/>
            <person name="Ma J."/>
        </authorList>
    </citation>
    <scope>NUCLEOTIDE SEQUENCE [LARGE SCALE GENOMIC DNA]</scope>
    <source>
        <strain evidence="3">CCUG 42722</strain>
    </source>
</reference>
<organism evidence="2 3">
    <name type="scientific">Promicromonospora alba</name>
    <dbReference type="NCBI Taxonomy" id="1616110"/>
    <lineage>
        <taxon>Bacteria</taxon>
        <taxon>Bacillati</taxon>
        <taxon>Actinomycetota</taxon>
        <taxon>Actinomycetes</taxon>
        <taxon>Micrococcales</taxon>
        <taxon>Promicromonosporaceae</taxon>
        <taxon>Promicromonospora</taxon>
    </lineage>
</organism>
<gene>
    <name evidence="2" type="ORF">ACFO6V_06525</name>
</gene>
<accession>A0ABV9HCN2</accession>
<protein>
    <recommendedName>
        <fullName evidence="4">Malto-oligosyltrehalose trehalohydrolase</fullName>
    </recommendedName>
</protein>
<dbReference type="InterPro" id="IPR013783">
    <property type="entry name" value="Ig-like_fold"/>
</dbReference>
<dbReference type="PANTHER" id="PTHR43651">
    <property type="entry name" value="1,4-ALPHA-GLUCAN-BRANCHING ENZYME"/>
    <property type="match status" value="1"/>
</dbReference>
<feature type="region of interest" description="Disordered" evidence="1">
    <location>
        <begin position="239"/>
        <end position="273"/>
    </location>
</feature>
<evidence type="ECO:0000313" key="3">
    <source>
        <dbReference type="Proteomes" id="UP001596011"/>
    </source>
</evidence>
<dbReference type="Gene3D" id="2.60.40.10">
    <property type="entry name" value="Immunoglobulins"/>
    <property type="match status" value="1"/>
</dbReference>
<proteinExistence type="predicted"/>
<name>A0ABV9HCN2_9MICO</name>
<dbReference type="PANTHER" id="PTHR43651:SF11">
    <property type="entry name" value="MALTO-OLIGOSYLTREHALOSE TREHALOHYDROLASE"/>
    <property type="match status" value="1"/>
</dbReference>